<gene>
    <name evidence="9" type="primary">LOC100206326</name>
</gene>
<dbReference type="GeneID" id="100206326"/>
<dbReference type="PROSITE" id="PS50005">
    <property type="entry name" value="TPR"/>
    <property type="match status" value="2"/>
</dbReference>
<dbReference type="InterPro" id="IPR025986">
    <property type="entry name" value="RPAP3-like_C"/>
</dbReference>
<evidence type="ECO:0000256" key="6">
    <source>
        <dbReference type="SAM" id="MobiDB-lite"/>
    </source>
</evidence>
<evidence type="ECO:0000256" key="5">
    <source>
        <dbReference type="PROSITE-ProRule" id="PRU00339"/>
    </source>
</evidence>
<sequence length="441" mass="50840">MATSKAAEIQTQIRENSNDLSDFLKDLKRWEANIKNEDKNLKNINRLEKQLPPVRTKLNTTNKPDVGKKNETKKDVRIKSYDYNSWEKYNVDDACKSSDEEDQNDDLDEEEQEKIENERRIQNAIIEKEKGNQLFNEGKFEASINRYTNAITMHPTNPILYANRGMALLKVERYASAEADCTTALELDPKYTKALARRATAREKLHKYIDALKDYEDLLNIEPLNRQAISEQEKIKKLISKISTDKKKSNMIDPQKKRSKKPLKRIIITEVGKEINHTPCSLPLNNKQPLLTDEDRVKAVGNSTSSYISTAVKSVKKLSVPSSSFIFEIEFKEIKKDEEQLYEYIKIIPTSLYNKLFSQCVDGLISPFIQVLHNCYLRDNLPIYEELKSFSKVPRFQMASMFLSQHDKTLLKKLLQSCSSSCSKVSSQDIISLCNEYGVKL</sequence>
<dbReference type="PANTHER" id="PTHR46423:SF1">
    <property type="entry name" value="RNA POLYMERASE II-ASSOCIATED PROTEIN 3"/>
    <property type="match status" value="1"/>
</dbReference>
<dbReference type="Pfam" id="PF13414">
    <property type="entry name" value="TPR_11"/>
    <property type="match status" value="1"/>
</dbReference>
<name>A0ABM4BRQ3_HYDVU</name>
<dbReference type="Pfam" id="PF13877">
    <property type="entry name" value="RPAP3_C"/>
    <property type="match status" value="1"/>
</dbReference>
<reference evidence="9" key="1">
    <citation type="submission" date="2025-08" db="UniProtKB">
        <authorList>
            <consortium name="RefSeq"/>
        </authorList>
    </citation>
    <scope>IDENTIFICATION</scope>
</reference>
<keyword evidence="8" id="KW-1185">Reference proteome</keyword>
<feature type="region of interest" description="Disordered" evidence="6">
    <location>
        <begin position="44"/>
        <end position="73"/>
    </location>
</feature>
<dbReference type="Gene3D" id="1.25.40.10">
    <property type="entry name" value="Tetratricopeptide repeat domain"/>
    <property type="match status" value="1"/>
</dbReference>
<evidence type="ECO:0000256" key="1">
    <source>
        <dbReference type="ARBA" id="ARBA00022737"/>
    </source>
</evidence>
<evidence type="ECO:0000259" key="7">
    <source>
        <dbReference type="Pfam" id="PF13877"/>
    </source>
</evidence>
<feature type="repeat" description="TPR" evidence="5">
    <location>
        <begin position="158"/>
        <end position="191"/>
    </location>
</feature>
<organism evidence="8 9">
    <name type="scientific">Hydra vulgaris</name>
    <name type="common">Hydra</name>
    <name type="synonym">Hydra attenuata</name>
    <dbReference type="NCBI Taxonomy" id="6087"/>
    <lineage>
        <taxon>Eukaryota</taxon>
        <taxon>Metazoa</taxon>
        <taxon>Cnidaria</taxon>
        <taxon>Hydrozoa</taxon>
        <taxon>Hydroidolina</taxon>
        <taxon>Anthoathecata</taxon>
        <taxon>Aplanulata</taxon>
        <taxon>Hydridae</taxon>
        <taxon>Hydra</taxon>
    </lineage>
</organism>
<dbReference type="Proteomes" id="UP001652625">
    <property type="component" value="Chromosome 04"/>
</dbReference>
<evidence type="ECO:0000256" key="3">
    <source>
        <dbReference type="ARBA" id="ARBA00038275"/>
    </source>
</evidence>
<keyword evidence="2 5" id="KW-0802">TPR repeat</keyword>
<evidence type="ECO:0000313" key="8">
    <source>
        <dbReference type="Proteomes" id="UP001652625"/>
    </source>
</evidence>
<protein>
    <recommendedName>
        <fullName evidence="4">RNA polymerase II-associated protein 3</fullName>
    </recommendedName>
</protein>
<dbReference type="InterPro" id="IPR019734">
    <property type="entry name" value="TPR_rpt"/>
</dbReference>
<dbReference type="SUPFAM" id="SSF48452">
    <property type="entry name" value="TPR-like"/>
    <property type="match status" value="1"/>
</dbReference>
<comment type="similarity">
    <text evidence="3">Belongs to the RPAP3 family.</text>
</comment>
<feature type="domain" description="RNA-polymerase II-associated protein 3-like C-terminal" evidence="7">
    <location>
        <begin position="321"/>
        <end position="408"/>
    </location>
</feature>
<dbReference type="InterPro" id="IPR011990">
    <property type="entry name" value="TPR-like_helical_dom_sf"/>
</dbReference>
<dbReference type="PANTHER" id="PTHR46423">
    <property type="entry name" value="RNA POLYMERASE II-ASSOCIATED PROTEIN 3"/>
    <property type="match status" value="1"/>
</dbReference>
<dbReference type="RefSeq" id="XP_065651832.1">
    <property type="nucleotide sequence ID" value="XM_065795760.1"/>
</dbReference>
<evidence type="ECO:0000256" key="4">
    <source>
        <dbReference type="ARBA" id="ARBA00040133"/>
    </source>
</evidence>
<proteinExistence type="inferred from homology"/>
<feature type="region of interest" description="Disordered" evidence="6">
    <location>
        <begin position="93"/>
        <end position="116"/>
    </location>
</feature>
<feature type="repeat" description="TPR" evidence="5">
    <location>
        <begin position="124"/>
        <end position="157"/>
    </location>
</feature>
<dbReference type="SMART" id="SM00028">
    <property type="entry name" value="TPR"/>
    <property type="match status" value="3"/>
</dbReference>
<feature type="compositionally biased region" description="Acidic residues" evidence="6">
    <location>
        <begin position="99"/>
        <end position="113"/>
    </location>
</feature>
<accession>A0ABM4BRQ3</accession>
<keyword evidence="1" id="KW-0677">Repeat</keyword>
<evidence type="ECO:0000256" key="2">
    <source>
        <dbReference type="ARBA" id="ARBA00022803"/>
    </source>
</evidence>
<dbReference type="InterPro" id="IPR051966">
    <property type="entry name" value="RPAP3"/>
</dbReference>
<evidence type="ECO:0000313" key="9">
    <source>
        <dbReference type="RefSeq" id="XP_065651832.1"/>
    </source>
</evidence>